<evidence type="ECO:0000313" key="3">
    <source>
        <dbReference type="Proteomes" id="UP000467148"/>
    </source>
</evidence>
<dbReference type="SUPFAM" id="SSF69593">
    <property type="entry name" value="Glycerol-3-phosphate (1)-acyltransferase"/>
    <property type="match status" value="1"/>
</dbReference>
<evidence type="ECO:0000259" key="1">
    <source>
        <dbReference type="SMART" id="SM00563"/>
    </source>
</evidence>
<dbReference type="AlphaFoldDB" id="A0A7I7SZP3"/>
<dbReference type="Proteomes" id="UP000467148">
    <property type="component" value="Chromosome"/>
</dbReference>
<keyword evidence="3" id="KW-1185">Reference proteome</keyword>
<dbReference type="SMART" id="SM00563">
    <property type="entry name" value="PlsC"/>
    <property type="match status" value="1"/>
</dbReference>
<dbReference type="GO" id="GO:0016020">
    <property type="term" value="C:membrane"/>
    <property type="evidence" value="ECO:0007669"/>
    <property type="project" value="TreeGrafter"/>
</dbReference>
<sequence>MTIPVNLTQVTEQPPRVRALRRALGSLSDTVSPAVDLLQPYVEGTENLPRDGRCLLVGNHTQGGMEVFLISHFVRRAIGTQVRPLAERGIGKIRGPFGDVAAAFGAVVGSPENALELMRRDQTILVFPGGGREIAKFKGEENTFNWRGRSGFARVAITGGYPIVPVGLVGSDEMYHSLISRDSRLGRLSLAASEMITGRADTPMPLMRGIGPTLVPRPQRMYLRFGIPVSTTKPAGVSDDDWVATVKQTTQTSLETTLSDLLKIRADDPYRALNPLAWRHAAHPATEQLPPEQQ</sequence>
<dbReference type="PANTHER" id="PTHR22753">
    <property type="entry name" value="TRANSMEMBRANE PROTEIN 68"/>
    <property type="match status" value="1"/>
</dbReference>
<dbReference type="EMBL" id="AP022596">
    <property type="protein sequence ID" value="BBY62534.1"/>
    <property type="molecule type" value="Genomic_DNA"/>
</dbReference>
<feature type="domain" description="Phospholipid/glycerol acyltransferase" evidence="1">
    <location>
        <begin position="54"/>
        <end position="171"/>
    </location>
</feature>
<accession>A0A7I7SZP3</accession>
<name>A0A7I7SZP3_9MYCO</name>
<organism evidence="2 3">
    <name type="scientific">Mycolicibacterium helvum</name>
    <dbReference type="NCBI Taxonomy" id="1534349"/>
    <lineage>
        <taxon>Bacteria</taxon>
        <taxon>Bacillati</taxon>
        <taxon>Actinomycetota</taxon>
        <taxon>Actinomycetes</taxon>
        <taxon>Mycobacteriales</taxon>
        <taxon>Mycobacteriaceae</taxon>
        <taxon>Mycolicibacterium</taxon>
    </lineage>
</organism>
<dbReference type="InterPro" id="IPR002123">
    <property type="entry name" value="Plipid/glycerol_acylTrfase"/>
</dbReference>
<proteinExistence type="predicted"/>
<evidence type="ECO:0000313" key="2">
    <source>
        <dbReference type="EMBL" id="BBY62534.1"/>
    </source>
</evidence>
<dbReference type="PANTHER" id="PTHR22753:SF14">
    <property type="entry name" value="MONOACYLGLYCEROL_DIACYLGLYCEROL O-ACYLTRANSFERASE"/>
    <property type="match status" value="1"/>
</dbReference>
<dbReference type="Pfam" id="PF01553">
    <property type="entry name" value="Acyltransferase"/>
    <property type="match status" value="1"/>
</dbReference>
<gene>
    <name evidence="2" type="ORF">MHEL_07770</name>
</gene>
<dbReference type="GO" id="GO:0016746">
    <property type="term" value="F:acyltransferase activity"/>
    <property type="evidence" value="ECO:0007669"/>
    <property type="project" value="InterPro"/>
</dbReference>
<dbReference type="RefSeq" id="WP_163746328.1">
    <property type="nucleotide sequence ID" value="NZ_AP022596.1"/>
</dbReference>
<dbReference type="KEGG" id="mhev:MHEL_07770"/>
<dbReference type="CDD" id="cd07987">
    <property type="entry name" value="LPLAT_MGAT-like"/>
    <property type="match status" value="1"/>
</dbReference>
<reference evidence="2 3" key="1">
    <citation type="journal article" date="2019" name="Emerg. Microbes Infect.">
        <title>Comprehensive subspecies identification of 175 nontuberculous mycobacteria species based on 7547 genomic profiles.</title>
        <authorList>
            <person name="Matsumoto Y."/>
            <person name="Kinjo T."/>
            <person name="Motooka D."/>
            <person name="Nabeya D."/>
            <person name="Jung N."/>
            <person name="Uechi K."/>
            <person name="Horii T."/>
            <person name="Iida T."/>
            <person name="Fujita J."/>
            <person name="Nakamura S."/>
        </authorList>
    </citation>
    <scope>NUCLEOTIDE SEQUENCE [LARGE SCALE GENOMIC DNA]</scope>
    <source>
        <strain evidence="2 3">JCM 30396</strain>
    </source>
</reference>
<protein>
    <submittedName>
        <fullName evidence="2">Membrane protein</fullName>
    </submittedName>
</protein>